<dbReference type="PANTHER" id="PTHR45339">
    <property type="entry name" value="HYBRID SIGNAL TRANSDUCTION HISTIDINE KINASE J"/>
    <property type="match status" value="1"/>
</dbReference>
<dbReference type="InterPro" id="IPR036890">
    <property type="entry name" value="HATPase_C_sf"/>
</dbReference>
<dbReference type="HAMAP" id="MF_00979">
    <property type="entry name" value="RcsC"/>
    <property type="match status" value="1"/>
</dbReference>
<dbReference type="CDD" id="cd00082">
    <property type="entry name" value="HisKA"/>
    <property type="match status" value="1"/>
</dbReference>
<keyword evidence="4" id="KW-0997">Cell inner membrane</keyword>
<feature type="transmembrane region" description="Helical" evidence="4">
    <location>
        <begin position="16"/>
        <end position="38"/>
    </location>
</feature>
<dbReference type="InterPro" id="IPR030856">
    <property type="entry name" value="RcsC"/>
</dbReference>
<dbReference type="InterPro" id="IPR003594">
    <property type="entry name" value="HATPase_dom"/>
</dbReference>
<reference evidence="10 11" key="2">
    <citation type="submission" date="2019-03" db="EMBL/GenBank/DDBJ databases">
        <title>Long-read sequencing reveals hyperdense prophage content in a complex bacterial symbiont genome.</title>
        <authorList>
            <person name="Frost C.L."/>
            <person name="Siozios S."/>
            <person name="Nadal-Jimenez P."/>
            <person name="Brockhurst M.A."/>
            <person name="King K.C."/>
            <person name="Darby A.C."/>
            <person name="Hurst G.D.D."/>
        </authorList>
    </citation>
    <scope>NUCLEOTIDE SEQUENCE [LARGE SCALE GENOMIC DNA]</scope>
    <source>
        <strain evidence="10 11">FIN</strain>
    </source>
</reference>
<evidence type="ECO:0000259" key="6">
    <source>
        <dbReference type="PROSITE" id="PS50109"/>
    </source>
</evidence>
<dbReference type="SUPFAM" id="SSF55874">
    <property type="entry name" value="ATPase domain of HSP90 chaperone/DNA topoisomerase II/histidine kinase"/>
    <property type="match status" value="1"/>
</dbReference>
<evidence type="ECO:0000313" key="10">
    <source>
        <dbReference type="EMBL" id="QBY44039.1"/>
    </source>
</evidence>
<name>D2U4I7_9GAMM</name>
<dbReference type="FunFam" id="3.30.565.10:FF:000010">
    <property type="entry name" value="Sensor histidine kinase RcsC"/>
    <property type="match status" value="1"/>
</dbReference>
<keyword evidence="4" id="KW-0547">Nucleotide-binding</keyword>
<dbReference type="InterPro" id="IPR019017">
    <property type="entry name" value="Sig_transdc_His_kin_a/b-loop_C"/>
</dbReference>
<keyword evidence="4" id="KW-0472">Membrane</keyword>
<protein>
    <recommendedName>
        <fullName evidence="4">Sensor histidine kinase RcsC</fullName>
        <ecNumber evidence="4">2.7.13.3</ecNumber>
    </recommendedName>
</protein>
<evidence type="ECO:0000256" key="5">
    <source>
        <dbReference type="PROSITE-ProRule" id="PRU00169"/>
    </source>
</evidence>
<feature type="transmembrane region" description="Helical" evidence="4">
    <location>
        <begin position="315"/>
        <end position="337"/>
    </location>
</feature>
<dbReference type="GO" id="GO:0000155">
    <property type="term" value="F:phosphorelay sensor kinase activity"/>
    <property type="evidence" value="ECO:0007669"/>
    <property type="project" value="UniProtKB-UniRule"/>
</dbReference>
<sequence>MRYISSFRTSLKISRYLFRTLGVMLWVMGAVITLFYLFNIFNKVKSNIHQQYTSTYDSMVEYVHYTDKTLRSIQYMVDSHIEKLAVDPYYMPVLPKQLNFTFLPLTADADCSKLHETSKNYLIAFNQLFSFWRNNIVPPQGLKTVFIVGPESNCMIDLAIRNSSTSLQSLKKIIHENMRTYMSLRAQGREQNIYWITPASGTDNGSFYILAPIYDKGTLIGLIGLERSIRLEQFNLRYERPISTFVLNANNRLVLHFPYDSNLRSDDYVYQLETFHFGYDNDFSRLIYKNRLLPSLLSVVFSVPISDVLNEFKLSIINGILLNIISFIIITFLIWLLERKMLLPAENNAIRLEEHEQFNHKIVASAPVGIIILRLVDGVNILSNELAHDYFRLLSHDDKTRILSIIQDKSSSYIDVVTTSHTHLQISYVISRYQNKEVAICVLVDISARVQMENSLHNMAQASEQANQAKSMFLATVSHELRTPLYGIIGNLELLQSYELPIQADRLLTTMDHSSSLLLKIINDILDFSKIESKQLNIDPAPFNCREVFSFIISNYIPLIGKKGLSIFYYIDPDVPDIINADSVRVQQIISNILSNAIKFTKTGFILLNIFIKDFYIYIEIRDTGIGIPDNILMQLFDPFFQIKVNNESFSQGTGLGLPICEKLINLMDGDIEVNSQVGIGSSFTVRLPLFDSQYVTYKQPEYRQNFRIGLYFFNHHLRAYLQTYLNYNGFNLTTIWDEHSKDKLYDLIITDSENLVAESKFMLRLFSTFIGEPLENAKNDWFHNTYQLDMLASFIDQLVMENSEQEVANQSSIISLPDKKLCFLTVLIVDDHPINRSLLADQLKSIGFNIVLAEDGLIALDCVRQNNIDIVLTDVNMPNLDGYGLTKLIREEGYAIPIVALTANAMAEEKQRCLSVGMDDCLSKPVTLKKLKQSLLKCCNANMLATQENNN</sequence>
<dbReference type="PROSITE" id="PS50110">
    <property type="entry name" value="RESPONSE_REGULATORY"/>
    <property type="match status" value="1"/>
</dbReference>
<keyword evidence="4" id="KW-0067">ATP-binding</keyword>
<accession>D2U4I7</accession>
<comment type="subunit">
    <text evidence="4">Interacts with RcsD.</text>
</comment>
<dbReference type="PANTHER" id="PTHR45339:SF1">
    <property type="entry name" value="HYBRID SIGNAL TRANSDUCTION HISTIDINE KINASE J"/>
    <property type="match status" value="1"/>
</dbReference>
<dbReference type="Gene3D" id="3.30.565.10">
    <property type="entry name" value="Histidine kinase-like ATPase, C-terminal domain"/>
    <property type="match status" value="1"/>
</dbReference>
<dbReference type="SMART" id="SM00387">
    <property type="entry name" value="HATPase_c"/>
    <property type="match status" value="1"/>
</dbReference>
<dbReference type="Gene3D" id="3.40.50.10970">
    <property type="match status" value="1"/>
</dbReference>
<dbReference type="PROSITE" id="PS51426">
    <property type="entry name" value="ABL"/>
    <property type="match status" value="1"/>
</dbReference>
<comment type="function">
    <text evidence="4">Component of the Rcs signaling system, which controls transcription of numerous genes. RcsC functions as a membrane-associated protein kinase that phosphorylates RcsD in response to environmental signals. The phosphoryl group is then transferred to the response regulator RcsB.</text>
</comment>
<feature type="modified residue" description="4-aspartylphosphate" evidence="4 5">
    <location>
        <position position="875"/>
    </location>
</feature>
<keyword evidence="4" id="KW-0812">Transmembrane</keyword>
<gene>
    <name evidence="4 9" type="primary">rcsC</name>
    <name evidence="9" type="ORF">ARN_36050</name>
    <name evidence="10" type="ORF">ArsFIN_26150</name>
</gene>
<dbReference type="Pfam" id="PF09456">
    <property type="entry name" value="RcsC"/>
    <property type="match status" value="1"/>
</dbReference>
<dbReference type="SUPFAM" id="SSF47384">
    <property type="entry name" value="Homodimeric domain of signal transducing histidine kinase"/>
    <property type="match status" value="1"/>
</dbReference>
<dbReference type="InterPro" id="IPR011006">
    <property type="entry name" value="CheY-like_superfamily"/>
</dbReference>
<dbReference type="Pfam" id="PF00072">
    <property type="entry name" value="Response_reg"/>
    <property type="match status" value="1"/>
</dbReference>
<dbReference type="GO" id="GO:0006355">
    <property type="term" value="P:regulation of DNA-templated transcription"/>
    <property type="evidence" value="ECO:0007669"/>
    <property type="project" value="InterPro"/>
</dbReference>
<comment type="subcellular location">
    <subcellularLocation>
        <location evidence="4">Cell inner membrane</location>
        <topology evidence="4">Multi-pass membrane protein</topology>
    </subcellularLocation>
</comment>
<dbReference type="Gene3D" id="3.40.50.2300">
    <property type="match status" value="1"/>
</dbReference>
<dbReference type="PROSITE" id="PS50109">
    <property type="entry name" value="HIS_KIN"/>
    <property type="match status" value="1"/>
</dbReference>
<dbReference type="Proteomes" id="UP000295134">
    <property type="component" value="Chromosome"/>
</dbReference>
<dbReference type="GO" id="GO:0005886">
    <property type="term" value="C:plasma membrane"/>
    <property type="evidence" value="ECO:0007669"/>
    <property type="project" value="UniProtKB-SubCell"/>
</dbReference>
<evidence type="ECO:0000256" key="2">
    <source>
        <dbReference type="ARBA" id="ARBA00022553"/>
    </source>
</evidence>
<feature type="domain" description="ABL" evidence="8">
    <location>
        <begin position="705"/>
        <end position="806"/>
    </location>
</feature>
<keyword evidence="4" id="KW-1003">Cell membrane</keyword>
<comment type="similarity">
    <text evidence="4">Belongs to the RcsC family.</text>
</comment>
<feature type="modified residue" description="Phosphohistidine; by autocatalysis" evidence="4">
    <location>
        <position position="479"/>
    </location>
</feature>
<evidence type="ECO:0000259" key="8">
    <source>
        <dbReference type="PROSITE" id="PS51426"/>
    </source>
</evidence>
<dbReference type="SMART" id="SM00388">
    <property type="entry name" value="HisKA"/>
    <property type="match status" value="1"/>
</dbReference>
<dbReference type="EMBL" id="CP038613">
    <property type="protein sequence ID" value="QBY44039.1"/>
    <property type="molecule type" value="Genomic_DNA"/>
</dbReference>
<dbReference type="InterPro" id="IPR001789">
    <property type="entry name" value="Sig_transdc_resp-reg_receiver"/>
</dbReference>
<proteinExistence type="inferred from homology"/>
<comment type="PTM">
    <text evidence="4">Autophosphorylated. Activation probably requires a transfer of a phosphate group from a His in the transmitter domain to an Asp in the receiver domain.</text>
</comment>
<keyword evidence="3 4" id="KW-0902">Two-component regulatory system</keyword>
<dbReference type="SUPFAM" id="SSF52172">
    <property type="entry name" value="CheY-like"/>
    <property type="match status" value="2"/>
</dbReference>
<dbReference type="InterPro" id="IPR005467">
    <property type="entry name" value="His_kinase_dom"/>
</dbReference>
<comment type="catalytic activity">
    <reaction evidence="1 4">
        <text>ATP + protein L-histidine = ADP + protein N-phospho-L-histidine.</text>
        <dbReference type="EC" id="2.7.13.3"/>
    </reaction>
</comment>
<dbReference type="EC" id="2.7.13.3" evidence="4"/>
<dbReference type="GO" id="GO:0005524">
    <property type="term" value="F:ATP binding"/>
    <property type="evidence" value="ECO:0007669"/>
    <property type="project" value="UniProtKB-UniRule"/>
</dbReference>
<dbReference type="SMART" id="SM00448">
    <property type="entry name" value="REC"/>
    <property type="match status" value="1"/>
</dbReference>
<evidence type="ECO:0000256" key="1">
    <source>
        <dbReference type="ARBA" id="ARBA00000085"/>
    </source>
</evidence>
<dbReference type="Pfam" id="PF00512">
    <property type="entry name" value="HisKA"/>
    <property type="match status" value="1"/>
</dbReference>
<dbReference type="InterPro" id="IPR038388">
    <property type="entry name" value="RcsC_C_sf"/>
</dbReference>
<dbReference type="InterPro" id="IPR036097">
    <property type="entry name" value="HisK_dim/P_sf"/>
</dbReference>
<evidence type="ECO:0000256" key="3">
    <source>
        <dbReference type="ARBA" id="ARBA00023012"/>
    </source>
</evidence>
<keyword evidence="2 4" id="KW-0597">Phosphoprotein</keyword>
<dbReference type="NCBIfam" id="NF008099">
    <property type="entry name" value="PRK10841.1"/>
    <property type="match status" value="1"/>
</dbReference>
<feature type="domain" description="Response regulatory" evidence="7">
    <location>
        <begin position="826"/>
        <end position="940"/>
    </location>
</feature>
<keyword evidence="4 10" id="KW-0808">Transferase</keyword>
<evidence type="ECO:0000313" key="9">
    <source>
        <dbReference type="EMBL" id="CBA76532.1"/>
    </source>
</evidence>
<keyword evidence="4 9" id="KW-0418">Kinase</keyword>
<dbReference type="KEGG" id="ans:ArsFIN_26150"/>
<dbReference type="PRINTS" id="PR00344">
    <property type="entry name" value="BCTRLSENSOR"/>
</dbReference>
<evidence type="ECO:0000256" key="4">
    <source>
        <dbReference type="HAMAP-Rule" id="MF_00979"/>
    </source>
</evidence>
<dbReference type="AlphaFoldDB" id="D2U4I7"/>
<evidence type="ECO:0000313" key="11">
    <source>
        <dbReference type="Proteomes" id="UP000295134"/>
    </source>
</evidence>
<evidence type="ECO:0000259" key="7">
    <source>
        <dbReference type="PROSITE" id="PS50110"/>
    </source>
</evidence>
<dbReference type="CDD" id="cd16922">
    <property type="entry name" value="HATPase_EvgS-ArcB-TorS-like"/>
    <property type="match status" value="1"/>
</dbReference>
<feature type="domain" description="Histidine kinase" evidence="6">
    <location>
        <begin position="476"/>
        <end position="692"/>
    </location>
</feature>
<dbReference type="CDD" id="cd17546">
    <property type="entry name" value="REC_hyHK_CKI1_RcsC-like"/>
    <property type="match status" value="1"/>
</dbReference>
<dbReference type="EMBL" id="FN545267">
    <property type="protein sequence ID" value="CBA76532.1"/>
    <property type="molecule type" value="Genomic_DNA"/>
</dbReference>
<dbReference type="InterPro" id="IPR004358">
    <property type="entry name" value="Sig_transdc_His_kin-like_C"/>
</dbReference>
<dbReference type="Gene3D" id="1.10.287.130">
    <property type="match status" value="1"/>
</dbReference>
<reference evidence="9" key="1">
    <citation type="journal article" date="2010" name="Insect Mol. Biol.">
        <title>The draft genome sequence of Arsenophonus nasoniae, son-killer bacterium of Nasonia vitripennis, reveals genes associated with virulence and symbiosis.</title>
        <authorList>
            <person name="Wilkes T."/>
            <person name="Darby A.C."/>
            <person name="Choi J."/>
            <person name="Colborne J.K."/>
            <person name="Werren J.H."/>
            <person name="Hurst G.D.D."/>
        </authorList>
    </citation>
    <scope>NUCLEOTIDE SEQUENCE</scope>
</reference>
<dbReference type="Pfam" id="PF02518">
    <property type="entry name" value="HATPase_c"/>
    <property type="match status" value="1"/>
</dbReference>
<organism evidence="9">
    <name type="scientific">Arsenophonus nasoniae</name>
    <name type="common">son-killer infecting Nasonia vitripennis</name>
    <dbReference type="NCBI Taxonomy" id="638"/>
    <lineage>
        <taxon>Bacteria</taxon>
        <taxon>Pseudomonadati</taxon>
        <taxon>Pseudomonadota</taxon>
        <taxon>Gammaproteobacteria</taxon>
        <taxon>Enterobacterales</taxon>
        <taxon>Morganellaceae</taxon>
        <taxon>Arsenophonus</taxon>
    </lineage>
</organism>
<dbReference type="InterPro" id="IPR003661">
    <property type="entry name" value="HisK_dim/P_dom"/>
</dbReference>
<keyword evidence="4" id="KW-1133">Transmembrane helix</keyword>